<name>A0A286D491_9GAMM</name>
<reference evidence="2 3" key="1">
    <citation type="submission" date="2017-09" db="EMBL/GenBank/DDBJ databases">
        <authorList>
            <person name="Ehlers B."/>
            <person name="Leendertz F.H."/>
        </authorList>
    </citation>
    <scope>NUCLEOTIDE SEQUENCE [LARGE SCALE GENOMIC DNA]</scope>
    <source>
        <strain evidence="2 3">CGMCC 1.10978</strain>
    </source>
</reference>
<dbReference type="SUPFAM" id="SSF52540">
    <property type="entry name" value="P-loop containing nucleoside triphosphate hydrolases"/>
    <property type="match status" value="1"/>
</dbReference>
<keyword evidence="1 2" id="KW-0808">Transferase</keyword>
<dbReference type="Proteomes" id="UP000219374">
    <property type="component" value="Unassembled WGS sequence"/>
</dbReference>
<evidence type="ECO:0000256" key="1">
    <source>
        <dbReference type="ARBA" id="ARBA00022679"/>
    </source>
</evidence>
<dbReference type="EMBL" id="OCND01000002">
    <property type="protein sequence ID" value="SOD53469.1"/>
    <property type="molecule type" value="Genomic_DNA"/>
</dbReference>
<dbReference type="AlphaFoldDB" id="A0A286D491"/>
<dbReference type="Pfam" id="PF13469">
    <property type="entry name" value="Sulfotransfer_3"/>
    <property type="match status" value="1"/>
</dbReference>
<dbReference type="InterPro" id="IPR026634">
    <property type="entry name" value="TPST-like"/>
</dbReference>
<evidence type="ECO:0000313" key="2">
    <source>
        <dbReference type="EMBL" id="SOD53469.1"/>
    </source>
</evidence>
<sequence>MMAQIHFELAKCYDGTDQPDACMAALAIAHEQAEVAFQQRFPNVSRYDVLGWLKERVEHDAPVAWQMPIEDGTAQDPVFLVGFPRSGTTLLERVLDAHPALSVLDERPALEAAIAELWRLPRWRDQSLSDALDGLDPAVLHTARSIYWREVERHVVPHGRLVDKYPLYLTRVPYVARLFPRSVWLLLLRHPCDCVLSCHMQAFGMNGGALVFRTIETTAEAYAAAMEHWESQISRTPMPVHTLRYEDLVTDFHGQLDRVMAFLSLARTATQDDFSMKAAHRDRRINTPSYSQVIQPVNSSAIGRWQRYRRYFGERTLGLLRPWAERYGYSLE</sequence>
<accession>A0A286D491</accession>
<keyword evidence="3" id="KW-1185">Reference proteome</keyword>
<gene>
    <name evidence="2" type="ORF">SAMN06296416_102426</name>
</gene>
<dbReference type="PANTHER" id="PTHR12788">
    <property type="entry name" value="PROTEIN-TYROSINE SULFOTRANSFERASE 2"/>
    <property type="match status" value="1"/>
</dbReference>
<protein>
    <submittedName>
        <fullName evidence="2">Sulfotransferase family protein</fullName>
    </submittedName>
</protein>
<dbReference type="PANTHER" id="PTHR12788:SF10">
    <property type="entry name" value="PROTEIN-TYROSINE SULFOTRANSFERASE"/>
    <property type="match status" value="1"/>
</dbReference>
<proteinExistence type="predicted"/>
<dbReference type="GO" id="GO:0008476">
    <property type="term" value="F:protein-tyrosine sulfotransferase activity"/>
    <property type="evidence" value="ECO:0007669"/>
    <property type="project" value="InterPro"/>
</dbReference>
<dbReference type="Gene3D" id="3.40.50.300">
    <property type="entry name" value="P-loop containing nucleotide triphosphate hydrolases"/>
    <property type="match status" value="1"/>
</dbReference>
<evidence type="ECO:0000313" key="3">
    <source>
        <dbReference type="Proteomes" id="UP000219374"/>
    </source>
</evidence>
<dbReference type="InterPro" id="IPR027417">
    <property type="entry name" value="P-loop_NTPase"/>
</dbReference>
<organism evidence="2 3">
    <name type="scientific">Pseudoxanthomonas wuyuanensis</name>
    <dbReference type="NCBI Taxonomy" id="1073196"/>
    <lineage>
        <taxon>Bacteria</taxon>
        <taxon>Pseudomonadati</taxon>
        <taxon>Pseudomonadota</taxon>
        <taxon>Gammaproteobacteria</taxon>
        <taxon>Lysobacterales</taxon>
        <taxon>Lysobacteraceae</taxon>
        <taxon>Pseudoxanthomonas</taxon>
    </lineage>
</organism>